<reference evidence="2" key="1">
    <citation type="submission" date="2018-05" db="EMBL/GenBank/DDBJ databases">
        <authorList>
            <person name="Lanie J.A."/>
            <person name="Ng W.-L."/>
            <person name="Kazmierczak K.M."/>
            <person name="Andrzejewski T.M."/>
            <person name="Davidsen T.M."/>
            <person name="Wayne K.J."/>
            <person name="Tettelin H."/>
            <person name="Glass J.I."/>
            <person name="Rusch D."/>
            <person name="Podicherti R."/>
            <person name="Tsui H.-C.T."/>
            <person name="Winkler M.E."/>
        </authorList>
    </citation>
    <scope>NUCLEOTIDE SEQUENCE</scope>
</reference>
<organism evidence="2">
    <name type="scientific">marine metagenome</name>
    <dbReference type="NCBI Taxonomy" id="408172"/>
    <lineage>
        <taxon>unclassified sequences</taxon>
        <taxon>metagenomes</taxon>
        <taxon>ecological metagenomes</taxon>
    </lineage>
</organism>
<dbReference type="PANTHER" id="PTHR35446:SF2">
    <property type="entry name" value="CARBOXYMUCONOLACTONE DECARBOXYLASE-LIKE DOMAIN-CONTAINING PROTEIN"/>
    <property type="match status" value="1"/>
</dbReference>
<accession>A0A382X7L2</accession>
<feature type="domain" description="Carboxymuconolactone decarboxylase-like" evidence="1">
    <location>
        <begin position="41"/>
        <end position="124"/>
    </location>
</feature>
<dbReference type="InterPro" id="IPR003779">
    <property type="entry name" value="CMD-like"/>
</dbReference>
<dbReference type="GO" id="GO:0051920">
    <property type="term" value="F:peroxiredoxin activity"/>
    <property type="evidence" value="ECO:0007669"/>
    <property type="project" value="InterPro"/>
</dbReference>
<proteinExistence type="predicted"/>
<sequence>MALVKPLEENEIDSDLCEFIQFFKGPLGVIPNSVLTMSRRPKIARAFTELNIAVMECHGNVTPEFKRIIGYITSFASGCMYCQAHTILGSQRFGSAEERLEDAWNYKNSDHFTEAEKIALEYAHAAASVPNGVCEDVENRLKEHWDDNDIVEITAVIALFGYLNRWNDSMGSALEDLPIEAGNDFLGDTDWEVGKHK</sequence>
<evidence type="ECO:0000259" key="1">
    <source>
        <dbReference type="Pfam" id="PF02627"/>
    </source>
</evidence>
<dbReference type="AlphaFoldDB" id="A0A382X7L2"/>
<dbReference type="InterPro" id="IPR029032">
    <property type="entry name" value="AhpD-like"/>
</dbReference>
<dbReference type="EMBL" id="UINC01165120">
    <property type="protein sequence ID" value="SVD66338.1"/>
    <property type="molecule type" value="Genomic_DNA"/>
</dbReference>
<protein>
    <recommendedName>
        <fullName evidence="1">Carboxymuconolactone decarboxylase-like domain-containing protein</fullName>
    </recommendedName>
</protein>
<dbReference type="SUPFAM" id="SSF69118">
    <property type="entry name" value="AhpD-like"/>
    <property type="match status" value="1"/>
</dbReference>
<dbReference type="Pfam" id="PF02627">
    <property type="entry name" value="CMD"/>
    <property type="match status" value="1"/>
</dbReference>
<dbReference type="PANTHER" id="PTHR35446">
    <property type="entry name" value="SI:CH211-175M2.5"/>
    <property type="match status" value="1"/>
</dbReference>
<gene>
    <name evidence="2" type="ORF">METZ01_LOCUS419192</name>
</gene>
<dbReference type="Gene3D" id="1.20.1290.10">
    <property type="entry name" value="AhpD-like"/>
    <property type="match status" value="1"/>
</dbReference>
<name>A0A382X7L2_9ZZZZ</name>
<evidence type="ECO:0000313" key="2">
    <source>
        <dbReference type="EMBL" id="SVD66338.1"/>
    </source>
</evidence>